<proteinExistence type="predicted"/>
<gene>
    <name evidence="2" type="ORF">BJY20_000230</name>
</gene>
<dbReference type="InterPro" id="IPR005149">
    <property type="entry name" value="Tscrpt_reg_PadR_N"/>
</dbReference>
<dbReference type="AlphaFoldDB" id="A0A852VMJ3"/>
<comment type="caution">
    <text evidence="2">The sequence shown here is derived from an EMBL/GenBank/DDBJ whole genome shotgun (WGS) entry which is preliminary data.</text>
</comment>
<protein>
    <submittedName>
        <fullName evidence="2">PadR family transcriptional regulator PadR</fullName>
    </submittedName>
</protein>
<dbReference type="PANTHER" id="PTHR33169:SF14">
    <property type="entry name" value="TRANSCRIPTIONAL REGULATOR RV3488"/>
    <property type="match status" value="1"/>
</dbReference>
<name>A0A852VMJ3_9MICO</name>
<accession>A0A852VMJ3</accession>
<organism evidence="2 3">
    <name type="scientific">Janibacter cremeus</name>
    <dbReference type="NCBI Taxonomy" id="1285192"/>
    <lineage>
        <taxon>Bacteria</taxon>
        <taxon>Bacillati</taxon>
        <taxon>Actinomycetota</taxon>
        <taxon>Actinomycetes</taxon>
        <taxon>Micrococcales</taxon>
        <taxon>Intrasporangiaceae</taxon>
        <taxon>Janibacter</taxon>
    </lineage>
</organism>
<evidence type="ECO:0000259" key="1">
    <source>
        <dbReference type="Pfam" id="PF03551"/>
    </source>
</evidence>
<dbReference type="InterPro" id="IPR036388">
    <property type="entry name" value="WH-like_DNA-bd_sf"/>
</dbReference>
<dbReference type="Pfam" id="PF03551">
    <property type="entry name" value="PadR"/>
    <property type="match status" value="1"/>
</dbReference>
<dbReference type="SUPFAM" id="SSF46785">
    <property type="entry name" value="Winged helix' DNA-binding domain"/>
    <property type="match status" value="1"/>
</dbReference>
<dbReference type="InterPro" id="IPR052509">
    <property type="entry name" value="Metal_resp_DNA-bind_regulator"/>
</dbReference>
<dbReference type="EMBL" id="JACCAE010000001">
    <property type="protein sequence ID" value="NYF96838.1"/>
    <property type="molecule type" value="Genomic_DNA"/>
</dbReference>
<dbReference type="RefSeq" id="WP_185989839.1">
    <property type="nucleotide sequence ID" value="NZ_JACCAE010000001.1"/>
</dbReference>
<dbReference type="Proteomes" id="UP000554054">
    <property type="component" value="Unassembled WGS sequence"/>
</dbReference>
<evidence type="ECO:0000313" key="2">
    <source>
        <dbReference type="EMBL" id="NYF96838.1"/>
    </source>
</evidence>
<dbReference type="Gene3D" id="1.10.10.10">
    <property type="entry name" value="Winged helix-like DNA-binding domain superfamily/Winged helix DNA-binding domain"/>
    <property type="match status" value="1"/>
</dbReference>
<feature type="domain" description="Transcription regulator PadR N-terminal" evidence="1">
    <location>
        <begin position="16"/>
        <end position="86"/>
    </location>
</feature>
<sequence>MTHDPQMLKGVLGLLLLSALAADDDYGYGLVVRLRGAGFDDLAEGTVYPRLTRLEQAGFLESYLRPSHSGPARKYYRITAAGRDDLDGRRSAWEHLQRAVRTATATTTAPGGPS</sequence>
<dbReference type="PANTHER" id="PTHR33169">
    <property type="entry name" value="PADR-FAMILY TRANSCRIPTIONAL REGULATOR"/>
    <property type="match status" value="1"/>
</dbReference>
<reference evidence="2 3" key="1">
    <citation type="submission" date="2020-07" db="EMBL/GenBank/DDBJ databases">
        <title>Sequencing the genomes of 1000 actinobacteria strains.</title>
        <authorList>
            <person name="Klenk H.-P."/>
        </authorList>
    </citation>
    <scope>NUCLEOTIDE SEQUENCE [LARGE SCALE GENOMIC DNA]</scope>
    <source>
        <strain evidence="2 3">DSM 26154</strain>
    </source>
</reference>
<evidence type="ECO:0000313" key="3">
    <source>
        <dbReference type="Proteomes" id="UP000554054"/>
    </source>
</evidence>
<dbReference type="InterPro" id="IPR036390">
    <property type="entry name" value="WH_DNA-bd_sf"/>
</dbReference>
<keyword evidence="3" id="KW-1185">Reference proteome</keyword>